<comment type="caution">
    <text evidence="3">The sequence shown here is derived from an EMBL/GenBank/DDBJ whole genome shotgun (WGS) entry which is preliminary data.</text>
</comment>
<dbReference type="SUPFAM" id="SSF47345">
    <property type="entry name" value="Colicin E immunity proteins"/>
    <property type="match status" value="1"/>
</dbReference>
<evidence type="ECO:0000256" key="1">
    <source>
        <dbReference type="ARBA" id="ARBA00009346"/>
    </source>
</evidence>
<sequence>MISMKQSYSDYSKMEFLALIEEICSANGSEQYQDELLENFIIVTQYPAASDLIYYPKDGADDSPLGILETIQKWRSSQGLPSFKDSN</sequence>
<accession>A0A9X1SJA3</accession>
<evidence type="ECO:0000313" key="3">
    <source>
        <dbReference type="EMBL" id="MCD1125313.1"/>
    </source>
</evidence>
<dbReference type="GO" id="GO:0015643">
    <property type="term" value="F:toxic substance binding"/>
    <property type="evidence" value="ECO:0007669"/>
    <property type="project" value="InterPro"/>
</dbReference>
<keyword evidence="4" id="KW-1185">Reference proteome</keyword>
<organism evidence="3 4">
    <name type="scientific">Limnobaculum eriocheiris</name>
    <dbReference type="NCBI Taxonomy" id="2897391"/>
    <lineage>
        <taxon>Bacteria</taxon>
        <taxon>Pseudomonadati</taxon>
        <taxon>Pseudomonadota</taxon>
        <taxon>Gammaproteobacteria</taxon>
        <taxon>Enterobacterales</taxon>
        <taxon>Budviciaceae</taxon>
        <taxon>Limnobaculum</taxon>
    </lineage>
</organism>
<reference evidence="3" key="1">
    <citation type="submission" date="2021-11" db="EMBL/GenBank/DDBJ databases">
        <title>Jinshanibacter sp. isolated from one year old Eriocheir sinensis.</title>
        <authorList>
            <person name="Li J.-Y."/>
            <person name="He W."/>
            <person name="Gao T.-H."/>
        </authorList>
    </citation>
    <scope>NUCLEOTIDE SEQUENCE</scope>
    <source>
        <strain evidence="3">LJY008</strain>
    </source>
</reference>
<proteinExistence type="inferred from homology"/>
<gene>
    <name evidence="3" type="ORF">LPW36_04605</name>
</gene>
<dbReference type="AlphaFoldDB" id="A0A9X1SJA3"/>
<keyword evidence="2" id="KW-0079">Bacteriocin immunity</keyword>
<dbReference type="InterPro" id="IPR000290">
    <property type="entry name" value="Colicin_pyocin"/>
</dbReference>
<dbReference type="Pfam" id="PF01320">
    <property type="entry name" value="Colicin_Pyocin"/>
    <property type="match status" value="1"/>
</dbReference>
<comment type="similarity">
    <text evidence="1">Belongs to the colicins ColE2/ColE8/ColE9 and pyocins S1/S2 family.</text>
</comment>
<evidence type="ECO:0000256" key="2">
    <source>
        <dbReference type="ARBA" id="ARBA00023025"/>
    </source>
</evidence>
<dbReference type="GO" id="GO:0030153">
    <property type="term" value="P:bacteriocin immunity"/>
    <property type="evidence" value="ECO:0007669"/>
    <property type="project" value="UniProtKB-KW"/>
</dbReference>
<dbReference type="InterPro" id="IPR035900">
    <property type="entry name" value="Colicin_E_sf"/>
</dbReference>
<name>A0A9X1SJA3_9GAMM</name>
<dbReference type="Gene3D" id="1.10.1200.20">
    <property type="entry name" value="Colicin E immunity protein"/>
    <property type="match status" value="1"/>
</dbReference>
<dbReference type="CDD" id="cd16363">
    <property type="entry name" value="Col_Im_like"/>
    <property type="match status" value="1"/>
</dbReference>
<evidence type="ECO:0000313" key="4">
    <source>
        <dbReference type="Proteomes" id="UP001139171"/>
    </source>
</evidence>
<protein>
    <submittedName>
        <fullName evidence="3">Bacteriocin immunity protein</fullName>
    </submittedName>
</protein>
<dbReference type="RefSeq" id="WP_230608270.1">
    <property type="nucleotide sequence ID" value="NZ_JAJNAG010000005.1"/>
</dbReference>
<dbReference type="Proteomes" id="UP001139171">
    <property type="component" value="Unassembled WGS sequence"/>
</dbReference>
<dbReference type="PRINTS" id="PR01299">
    <property type="entry name" value="PYOCIN"/>
</dbReference>
<dbReference type="EMBL" id="JAJNAG010000005">
    <property type="protein sequence ID" value="MCD1125313.1"/>
    <property type="molecule type" value="Genomic_DNA"/>
</dbReference>